<dbReference type="OrthoDB" id="8160844at2"/>
<dbReference type="EMBL" id="SUMF01000004">
    <property type="protein sequence ID" value="TJZ75584.1"/>
    <property type="molecule type" value="Genomic_DNA"/>
</dbReference>
<dbReference type="Proteomes" id="UP000310016">
    <property type="component" value="Unassembled WGS sequence"/>
</dbReference>
<keyword evidence="2" id="KW-1185">Reference proteome</keyword>
<sequence>MATVKITIDDVGKVLGAIGELAAKQVLVGIPSSTAGRDDDGPINNAEIGYVQEHGSPANNVPARPFLVPGVKDEMEPISRQLKRASQSALDGDKTKSEMALKTAGLLGERGARGKISSNIAPALKPSTIANRYRARKTAARRAGEEAYSSMVAAGAQAAGMSLSEIQDAAGIVSLVNTGQLRNALTYVIRKKGD</sequence>
<evidence type="ECO:0000313" key="1">
    <source>
        <dbReference type="EMBL" id="TJZ75584.1"/>
    </source>
</evidence>
<accession>A0A4U0QI02</accession>
<dbReference type="RefSeq" id="WP_136772497.1">
    <property type="nucleotide sequence ID" value="NZ_SUMF01000004.1"/>
</dbReference>
<reference evidence="1 2" key="1">
    <citation type="submission" date="2019-04" db="EMBL/GenBank/DDBJ databases">
        <title>Chitiniphilus eburnea sp. nov., a novel chitinolytic bacterium isolated from aquaculture sludge.</title>
        <authorList>
            <person name="Sheng M."/>
        </authorList>
    </citation>
    <scope>NUCLEOTIDE SEQUENCE [LARGE SCALE GENOMIC DNA]</scope>
    <source>
        <strain evidence="1 2">HX-2-15</strain>
    </source>
</reference>
<comment type="caution">
    <text evidence="1">The sequence shown here is derived from an EMBL/GenBank/DDBJ whole genome shotgun (WGS) entry which is preliminary data.</text>
</comment>
<evidence type="ECO:0000313" key="2">
    <source>
        <dbReference type="Proteomes" id="UP000310016"/>
    </source>
</evidence>
<proteinExistence type="predicted"/>
<evidence type="ECO:0008006" key="3">
    <source>
        <dbReference type="Google" id="ProtNLM"/>
    </source>
</evidence>
<gene>
    <name evidence="1" type="ORF">FAZ21_06620</name>
</gene>
<name>A0A4U0QI02_9NEIS</name>
<organism evidence="1 2">
    <name type="scientific">Chitiniphilus eburneus</name>
    <dbReference type="NCBI Taxonomy" id="2571148"/>
    <lineage>
        <taxon>Bacteria</taxon>
        <taxon>Pseudomonadati</taxon>
        <taxon>Pseudomonadota</taxon>
        <taxon>Betaproteobacteria</taxon>
        <taxon>Neisseriales</taxon>
        <taxon>Chitinibacteraceae</taxon>
        <taxon>Chitiniphilus</taxon>
    </lineage>
</organism>
<dbReference type="AlphaFoldDB" id="A0A4U0QI02"/>
<protein>
    <recommendedName>
        <fullName evidence="3">Bacteriophage protein</fullName>
    </recommendedName>
</protein>